<reference evidence="1 2" key="2">
    <citation type="submission" date="2013-09" db="EMBL/GenBank/DDBJ databases">
        <title>Whole genome comparison of six Crocosphaera watsonii strains with differing phenotypes.</title>
        <authorList>
            <person name="Bench S.R."/>
            <person name="Heller P."/>
            <person name="Frank I."/>
            <person name="Arciniega M."/>
            <person name="Shilova I.N."/>
            <person name="Zehr J.P."/>
        </authorList>
    </citation>
    <scope>NUCLEOTIDE SEQUENCE [LARGE SCALE GENOMIC DNA]</scope>
    <source>
        <strain evidence="1 2">WH 0401</strain>
    </source>
</reference>
<protein>
    <submittedName>
        <fullName evidence="1">Uncharacterized protein</fullName>
    </submittedName>
</protein>
<reference evidence="1 2" key="1">
    <citation type="submission" date="2013-01" db="EMBL/GenBank/DDBJ databases">
        <authorList>
            <person name="Bench S."/>
        </authorList>
    </citation>
    <scope>NUCLEOTIDE SEQUENCE [LARGE SCALE GENOMIC DNA]</scope>
    <source>
        <strain evidence="1 2">WH 0401</strain>
    </source>
</reference>
<organism evidence="1 2">
    <name type="scientific">Crocosphaera watsonii WH 0401</name>
    <dbReference type="NCBI Taxonomy" id="555881"/>
    <lineage>
        <taxon>Bacteria</taxon>
        <taxon>Bacillati</taxon>
        <taxon>Cyanobacteriota</taxon>
        <taxon>Cyanophyceae</taxon>
        <taxon>Oscillatoriophycideae</taxon>
        <taxon>Chroococcales</taxon>
        <taxon>Aphanothecaceae</taxon>
        <taxon>Crocosphaera</taxon>
    </lineage>
</organism>
<comment type="caution">
    <text evidence="1">The sequence shown here is derived from an EMBL/GenBank/DDBJ whole genome shotgun (WGS) entry which is preliminary data.</text>
</comment>
<proteinExistence type="predicted"/>
<name>T2JH62_CROWT</name>
<dbReference type="AlphaFoldDB" id="T2JH62"/>
<dbReference type="EMBL" id="CAQM01000774">
    <property type="protein sequence ID" value="CCQ63817.1"/>
    <property type="molecule type" value="Genomic_DNA"/>
</dbReference>
<dbReference type="Proteomes" id="UP000018198">
    <property type="component" value="Unassembled WGS sequence"/>
</dbReference>
<sequence>MVIKVSFLLLLTFLLFPSICLNQTSVKIIPTITSWWVIAVELKADIILELLEKQASGIER</sequence>
<evidence type="ECO:0000313" key="1">
    <source>
        <dbReference type="EMBL" id="CCQ63817.1"/>
    </source>
</evidence>
<accession>T2JH62</accession>
<gene>
    <name evidence="1" type="ORF">CWATWH0401_3653</name>
</gene>
<evidence type="ECO:0000313" key="2">
    <source>
        <dbReference type="Proteomes" id="UP000018198"/>
    </source>
</evidence>